<dbReference type="AlphaFoldDB" id="A0A427BRV2"/>
<dbReference type="GO" id="GO:0008483">
    <property type="term" value="F:transaminase activity"/>
    <property type="evidence" value="ECO:0007669"/>
    <property type="project" value="UniProtKB-KW"/>
</dbReference>
<dbReference type="PANTHER" id="PTHR30244:SF34">
    <property type="entry name" value="DTDP-4-AMINO-4,6-DIDEOXYGALACTOSE TRANSAMINASE"/>
    <property type="match status" value="1"/>
</dbReference>
<evidence type="ECO:0000256" key="2">
    <source>
        <dbReference type="PIRSR" id="PIRSR000390-1"/>
    </source>
</evidence>
<keyword evidence="3 4" id="KW-0663">Pyridoxal phosphate</keyword>
<gene>
    <name evidence="5" type="ORF">EGI89_03450</name>
</gene>
<sequence length="378" mass="41472">MAEKIWLSSPHMGGNELKYIHEAFDANWVAPLGPNVNGFEADLENFLNADVKVAALSAGTAAIHLALIECGVSHGDEVICQSMTFSATANPIAYQGATPVFVDSEKDTWNLCPIALEEAIKDRISKGKKPKAILAVHLYGMPYKVDEVHDIAEKYNIPVIEDAAEALGSTFNGKACGTFGRFGALSFNGNKIITTSGGGALVCQTQEDKDKAVFLATQARDNAPHYQHSHIGYNYRMSNITAGIGRGQMEVLADRVAARRAMNQFYQELFADIDGVTVFTEPSSDYFSNHWLSAILIDPKVAGKTREELRLAFLEDDIESRPLWKPMHMQPVFADAPYYGGTVAEELFENGLCLPSGSNLRDMERERITAKVKEVFGK</sequence>
<comment type="caution">
    <text evidence="5">The sequence shown here is derived from an EMBL/GenBank/DDBJ whole genome shotgun (WGS) entry which is preliminary data.</text>
</comment>
<feature type="active site" description="Proton acceptor" evidence="2">
    <location>
        <position position="191"/>
    </location>
</feature>
<keyword evidence="5" id="KW-0032">Aminotransferase</keyword>
<dbReference type="InterPro" id="IPR000653">
    <property type="entry name" value="DegT/StrS_aminotransferase"/>
</dbReference>
<evidence type="ECO:0000256" key="4">
    <source>
        <dbReference type="RuleBase" id="RU004508"/>
    </source>
</evidence>
<dbReference type="GO" id="GO:0030170">
    <property type="term" value="F:pyridoxal phosphate binding"/>
    <property type="evidence" value="ECO:0007669"/>
    <property type="project" value="TreeGrafter"/>
</dbReference>
<evidence type="ECO:0000313" key="6">
    <source>
        <dbReference type="Proteomes" id="UP000267844"/>
    </source>
</evidence>
<proteinExistence type="inferred from homology"/>
<dbReference type="Gene3D" id="3.90.1150.10">
    <property type="entry name" value="Aspartate Aminotransferase, domain 1"/>
    <property type="match status" value="1"/>
</dbReference>
<feature type="modified residue" description="N6-(pyridoxal phosphate)lysine" evidence="3">
    <location>
        <position position="191"/>
    </location>
</feature>
<accession>A0A427BRV2</accession>
<dbReference type="InterPro" id="IPR015421">
    <property type="entry name" value="PyrdxlP-dep_Trfase_major"/>
</dbReference>
<comment type="similarity">
    <text evidence="1 4">Belongs to the DegT/DnrJ/EryC1 family.</text>
</comment>
<dbReference type="InterPro" id="IPR015422">
    <property type="entry name" value="PyrdxlP-dep_Trfase_small"/>
</dbReference>
<dbReference type="Gene3D" id="3.40.640.10">
    <property type="entry name" value="Type I PLP-dependent aspartate aminotransferase-like (Major domain)"/>
    <property type="match status" value="1"/>
</dbReference>
<evidence type="ECO:0000256" key="3">
    <source>
        <dbReference type="PIRSR" id="PIRSR000390-2"/>
    </source>
</evidence>
<dbReference type="Pfam" id="PF01041">
    <property type="entry name" value="DegT_DnrJ_EryC1"/>
    <property type="match status" value="1"/>
</dbReference>
<dbReference type="GO" id="GO:0000271">
    <property type="term" value="P:polysaccharide biosynthetic process"/>
    <property type="evidence" value="ECO:0007669"/>
    <property type="project" value="TreeGrafter"/>
</dbReference>
<dbReference type="InterPro" id="IPR015424">
    <property type="entry name" value="PyrdxlP-dep_Trfase"/>
</dbReference>
<protein>
    <submittedName>
        <fullName evidence="5">Aminotransferase class I/II-fold pyridoxal phosphate-dependent enzyme</fullName>
    </submittedName>
</protein>
<dbReference type="Proteomes" id="UP000267844">
    <property type="component" value="Unassembled WGS sequence"/>
</dbReference>
<dbReference type="RefSeq" id="WP_125349168.1">
    <property type="nucleotide sequence ID" value="NZ_RHPN01000004.1"/>
</dbReference>
<reference evidence="5 6" key="1">
    <citation type="submission" date="2018-10" db="EMBL/GenBank/DDBJ databases">
        <title>Transmission dynamics of multidrug resistant bacteria on intensive care unit surfaces.</title>
        <authorList>
            <person name="D'Souza A.W."/>
            <person name="Potter R.F."/>
            <person name="Wallace M."/>
            <person name="Shupe A."/>
            <person name="Patel S."/>
            <person name="Sun S."/>
            <person name="Gul D."/>
            <person name="Kwon J.H."/>
            <person name="Andleeb S."/>
            <person name="Burnham C.-A.D."/>
            <person name="Dantas G."/>
        </authorList>
    </citation>
    <scope>NUCLEOTIDE SEQUENCE [LARGE SCALE GENOMIC DNA]</scope>
    <source>
        <strain evidence="5 6">WF_348</strain>
    </source>
</reference>
<organism evidence="5 6">
    <name type="scientific">Empedobacter falsenii</name>
    <dbReference type="NCBI Taxonomy" id="343874"/>
    <lineage>
        <taxon>Bacteria</taxon>
        <taxon>Pseudomonadati</taxon>
        <taxon>Bacteroidota</taxon>
        <taxon>Flavobacteriia</taxon>
        <taxon>Flavobacteriales</taxon>
        <taxon>Weeksellaceae</taxon>
        <taxon>Empedobacter</taxon>
    </lineage>
</organism>
<dbReference type="PIRSF" id="PIRSF000390">
    <property type="entry name" value="PLP_StrS"/>
    <property type="match status" value="1"/>
</dbReference>
<evidence type="ECO:0000313" key="5">
    <source>
        <dbReference type="EMBL" id="RRT93471.1"/>
    </source>
</evidence>
<dbReference type="EMBL" id="RHPO01000004">
    <property type="protein sequence ID" value="RRT93471.1"/>
    <property type="molecule type" value="Genomic_DNA"/>
</dbReference>
<dbReference type="CDD" id="cd00616">
    <property type="entry name" value="AHBA_syn"/>
    <property type="match status" value="1"/>
</dbReference>
<keyword evidence="5" id="KW-0808">Transferase</keyword>
<dbReference type="PANTHER" id="PTHR30244">
    <property type="entry name" value="TRANSAMINASE"/>
    <property type="match status" value="1"/>
</dbReference>
<name>A0A427BRV2_9FLAO</name>
<evidence type="ECO:0000256" key="1">
    <source>
        <dbReference type="ARBA" id="ARBA00037999"/>
    </source>
</evidence>
<dbReference type="SUPFAM" id="SSF53383">
    <property type="entry name" value="PLP-dependent transferases"/>
    <property type="match status" value="1"/>
</dbReference>